<evidence type="ECO:0000256" key="9">
    <source>
        <dbReference type="ARBA" id="ARBA00052017"/>
    </source>
</evidence>
<dbReference type="SUPFAM" id="SSF52972">
    <property type="entry name" value="ITPase-like"/>
    <property type="match status" value="1"/>
</dbReference>
<dbReference type="AlphaFoldDB" id="A0A172XAR0"/>
<reference evidence="12 13" key="1">
    <citation type="submission" date="2016-05" db="EMBL/GenBank/DDBJ databases">
        <title>Chromosome and linear plasmid sequence of a 2015 human isolate of tick-borne relapsing fever spirochete, Borrelia turicatae.</title>
        <authorList>
            <person name="Kingry L.C."/>
            <person name="Dhwani B."/>
            <person name="Replogle A."/>
            <person name="Sexton C."/>
            <person name="Rowe L."/>
            <person name="Stermole B.M."/>
            <person name="Christensen A.M."/>
            <person name="Schriefer M.E."/>
        </authorList>
    </citation>
    <scope>NUCLEOTIDE SEQUENCE [LARGE SCALE GENOMIC DNA]</scope>
    <source>
        <strain evidence="12 13">BTE5EL</strain>
    </source>
</reference>
<evidence type="ECO:0000256" key="4">
    <source>
        <dbReference type="ARBA" id="ARBA00022741"/>
    </source>
</evidence>
<dbReference type="GO" id="GO:0009117">
    <property type="term" value="P:nucleotide metabolic process"/>
    <property type="evidence" value="ECO:0007669"/>
    <property type="project" value="UniProtKB-KW"/>
</dbReference>
<evidence type="ECO:0000256" key="8">
    <source>
        <dbReference type="ARBA" id="ARBA00051875"/>
    </source>
</evidence>
<dbReference type="Pfam" id="PF01725">
    <property type="entry name" value="Ham1p_like"/>
    <property type="match status" value="1"/>
</dbReference>
<dbReference type="GO" id="GO:0046872">
    <property type="term" value="F:metal ion binding"/>
    <property type="evidence" value="ECO:0007669"/>
    <property type="project" value="UniProtKB-KW"/>
</dbReference>
<dbReference type="CDD" id="cd00515">
    <property type="entry name" value="HAM1"/>
    <property type="match status" value="1"/>
</dbReference>
<gene>
    <name evidence="12" type="ORF">A7978_01210</name>
</gene>
<feature type="binding site" evidence="10">
    <location>
        <position position="177"/>
    </location>
    <ligand>
        <name>substrate</name>
    </ligand>
</feature>
<organism evidence="12 13">
    <name type="scientific">Borrelia turicatae</name>
    <dbReference type="NCBI Taxonomy" id="142"/>
    <lineage>
        <taxon>Bacteria</taxon>
        <taxon>Pseudomonadati</taxon>
        <taxon>Spirochaetota</taxon>
        <taxon>Spirochaetia</taxon>
        <taxon>Spirochaetales</taxon>
        <taxon>Borreliaceae</taxon>
        <taxon>Borrelia</taxon>
    </lineage>
</organism>
<evidence type="ECO:0000256" key="1">
    <source>
        <dbReference type="ARBA" id="ARBA00008023"/>
    </source>
</evidence>
<dbReference type="EC" id="3.6.1.66" evidence="10"/>
<comment type="catalytic activity">
    <reaction evidence="10">
        <text>ITP + H2O = IMP + diphosphate + H(+)</text>
        <dbReference type="Rhea" id="RHEA:29399"/>
        <dbReference type="ChEBI" id="CHEBI:15377"/>
        <dbReference type="ChEBI" id="CHEBI:15378"/>
        <dbReference type="ChEBI" id="CHEBI:33019"/>
        <dbReference type="ChEBI" id="CHEBI:58053"/>
        <dbReference type="ChEBI" id="CHEBI:61402"/>
        <dbReference type="EC" id="3.6.1.66"/>
    </reaction>
</comment>
<keyword evidence="5 10" id="KW-0378">Hydrolase</keyword>
<dbReference type="GO" id="GO:0009146">
    <property type="term" value="P:purine nucleoside triphosphate catabolic process"/>
    <property type="evidence" value="ECO:0007669"/>
    <property type="project" value="UniProtKB-UniRule"/>
</dbReference>
<dbReference type="GO" id="GO:0000166">
    <property type="term" value="F:nucleotide binding"/>
    <property type="evidence" value="ECO:0007669"/>
    <property type="project" value="UniProtKB-KW"/>
</dbReference>
<protein>
    <recommendedName>
        <fullName evidence="10">dITP/XTP pyrophosphatase</fullName>
        <ecNumber evidence="10">3.6.1.66</ecNumber>
    </recommendedName>
    <alternativeName>
        <fullName evidence="10">Non-canonical purine NTP pyrophosphatase</fullName>
    </alternativeName>
    <alternativeName>
        <fullName evidence="10">Non-standard purine NTP pyrophosphatase</fullName>
    </alternativeName>
    <alternativeName>
        <fullName evidence="10">Nucleoside-triphosphate diphosphatase</fullName>
    </alternativeName>
    <alternativeName>
        <fullName evidence="10">Nucleoside-triphosphate pyrophosphatase</fullName>
        <shortName evidence="10">NTPase</shortName>
    </alternativeName>
</protein>
<evidence type="ECO:0000256" key="3">
    <source>
        <dbReference type="ARBA" id="ARBA00022723"/>
    </source>
</evidence>
<dbReference type="GO" id="GO:0005829">
    <property type="term" value="C:cytosol"/>
    <property type="evidence" value="ECO:0007669"/>
    <property type="project" value="TreeGrafter"/>
</dbReference>
<evidence type="ECO:0000256" key="5">
    <source>
        <dbReference type="ARBA" id="ARBA00022801"/>
    </source>
</evidence>
<dbReference type="GO" id="GO:0036220">
    <property type="term" value="F:ITP diphosphatase activity"/>
    <property type="evidence" value="ECO:0007669"/>
    <property type="project" value="UniProtKB-UniRule"/>
</dbReference>
<dbReference type="GO" id="GO:0036222">
    <property type="term" value="F:XTP diphosphatase activity"/>
    <property type="evidence" value="ECO:0007669"/>
    <property type="project" value="UniProtKB-UniRule"/>
</dbReference>
<feature type="active site" description="Proton acceptor" evidence="10">
    <location>
        <position position="68"/>
    </location>
</feature>
<feature type="binding site" evidence="10">
    <location>
        <begin position="182"/>
        <end position="183"/>
    </location>
    <ligand>
        <name>substrate</name>
    </ligand>
</feature>
<dbReference type="Gene3D" id="3.90.950.10">
    <property type="match status" value="1"/>
</dbReference>
<comment type="catalytic activity">
    <reaction evidence="9 10">
        <text>XTP + H2O = XMP + diphosphate + H(+)</text>
        <dbReference type="Rhea" id="RHEA:28610"/>
        <dbReference type="ChEBI" id="CHEBI:15377"/>
        <dbReference type="ChEBI" id="CHEBI:15378"/>
        <dbReference type="ChEBI" id="CHEBI:33019"/>
        <dbReference type="ChEBI" id="CHEBI:57464"/>
        <dbReference type="ChEBI" id="CHEBI:61314"/>
        <dbReference type="EC" id="3.6.1.66"/>
    </reaction>
</comment>
<feature type="binding site" evidence="10">
    <location>
        <begin position="155"/>
        <end position="158"/>
    </location>
    <ligand>
        <name>substrate</name>
    </ligand>
</feature>
<feature type="binding site" evidence="10">
    <location>
        <position position="68"/>
    </location>
    <ligand>
        <name>Mg(2+)</name>
        <dbReference type="ChEBI" id="CHEBI:18420"/>
    </ligand>
</feature>
<dbReference type="InterPro" id="IPR020922">
    <property type="entry name" value="dITP/XTP_pyrophosphatase"/>
</dbReference>
<evidence type="ECO:0000256" key="11">
    <source>
        <dbReference type="RuleBase" id="RU003781"/>
    </source>
</evidence>
<dbReference type="Proteomes" id="UP000264231">
    <property type="component" value="Chromosome"/>
</dbReference>
<evidence type="ECO:0000256" key="6">
    <source>
        <dbReference type="ARBA" id="ARBA00022842"/>
    </source>
</evidence>
<dbReference type="HAMAP" id="MF_01405">
    <property type="entry name" value="Non_canon_purine_NTPase"/>
    <property type="match status" value="1"/>
</dbReference>
<keyword evidence="7 10" id="KW-0546">Nucleotide metabolism</keyword>
<comment type="function">
    <text evidence="10">Pyrophosphatase that catalyzes the hydrolysis of nucleoside triphosphates to their monophosphate derivatives, with a high preference for the non-canonical purine nucleotides XTP (xanthosine triphosphate), dITP (deoxyinosine triphosphate) and ITP. Seems to function as a house-cleaning enzyme that removes non-canonical purine nucleotides from the nucleotide pool, thus preventing their incorporation into DNA/RNA and avoiding chromosomal lesions.</text>
</comment>
<accession>A0A172XAR0</accession>
<comment type="similarity">
    <text evidence="1 10 11">Belongs to the HAM1 NTPase family.</text>
</comment>
<dbReference type="GO" id="GO:0017111">
    <property type="term" value="F:ribonucleoside triphosphate phosphatase activity"/>
    <property type="evidence" value="ECO:0007669"/>
    <property type="project" value="InterPro"/>
</dbReference>
<dbReference type="OMA" id="YDPIFQP"/>
<comment type="caution">
    <text evidence="10">Lacks conserved residue(s) required for the propagation of feature annotation.</text>
</comment>
<keyword evidence="3 10" id="KW-0479">Metal-binding</keyword>
<keyword evidence="4 10" id="KW-0547">Nucleotide-binding</keyword>
<dbReference type="FunFam" id="3.90.950.10:FF:000001">
    <property type="entry name" value="dITP/XTP pyrophosphatase"/>
    <property type="match status" value="1"/>
</dbReference>
<dbReference type="NCBIfam" id="TIGR00042">
    <property type="entry name" value="RdgB/HAM1 family non-canonical purine NTP pyrophosphatase"/>
    <property type="match status" value="1"/>
</dbReference>
<evidence type="ECO:0000256" key="7">
    <source>
        <dbReference type="ARBA" id="ARBA00023080"/>
    </source>
</evidence>
<evidence type="ECO:0000256" key="2">
    <source>
        <dbReference type="ARBA" id="ARBA00011738"/>
    </source>
</evidence>
<feature type="binding site" evidence="10">
    <location>
        <begin position="8"/>
        <end position="13"/>
    </location>
    <ligand>
        <name>substrate</name>
    </ligand>
</feature>
<dbReference type="GO" id="GO:0035870">
    <property type="term" value="F:dITP diphosphatase activity"/>
    <property type="evidence" value="ECO:0007669"/>
    <property type="project" value="UniProtKB-UniRule"/>
</dbReference>
<dbReference type="InterPro" id="IPR029001">
    <property type="entry name" value="ITPase-like_fam"/>
</dbReference>
<evidence type="ECO:0000256" key="10">
    <source>
        <dbReference type="HAMAP-Rule" id="MF_01405"/>
    </source>
</evidence>
<proteinExistence type="inferred from homology"/>
<feature type="binding site" evidence="10">
    <location>
        <position position="69"/>
    </location>
    <ligand>
        <name>substrate</name>
    </ligand>
</feature>
<keyword evidence="6 10" id="KW-0460">Magnesium</keyword>
<dbReference type="EMBL" id="CP015629">
    <property type="protein sequence ID" value="ANF33740.1"/>
    <property type="molecule type" value="Genomic_DNA"/>
</dbReference>
<dbReference type="RefSeq" id="WP_011772203.1">
    <property type="nucleotide sequence ID" value="NZ_CP015629.1"/>
</dbReference>
<dbReference type="PANTHER" id="PTHR11067:SF9">
    <property type="entry name" value="INOSINE TRIPHOSPHATE PYROPHOSPHATASE"/>
    <property type="match status" value="1"/>
</dbReference>
<name>A0A172XAR0_BORTU</name>
<comment type="catalytic activity">
    <reaction evidence="8 10">
        <text>dITP + H2O = dIMP + diphosphate + H(+)</text>
        <dbReference type="Rhea" id="RHEA:28342"/>
        <dbReference type="ChEBI" id="CHEBI:15377"/>
        <dbReference type="ChEBI" id="CHEBI:15378"/>
        <dbReference type="ChEBI" id="CHEBI:33019"/>
        <dbReference type="ChEBI" id="CHEBI:61194"/>
        <dbReference type="ChEBI" id="CHEBI:61382"/>
        <dbReference type="EC" id="3.6.1.66"/>
    </reaction>
</comment>
<evidence type="ECO:0000313" key="13">
    <source>
        <dbReference type="Proteomes" id="UP000264231"/>
    </source>
</evidence>
<dbReference type="InterPro" id="IPR002637">
    <property type="entry name" value="RdgB/HAM1"/>
</dbReference>
<dbReference type="NCBIfam" id="NF011400">
    <property type="entry name" value="PRK14825.1"/>
    <property type="match status" value="1"/>
</dbReference>
<dbReference type="PANTHER" id="PTHR11067">
    <property type="entry name" value="INOSINE TRIPHOSPHATE PYROPHOSPHATASE/HAM1 PROTEIN"/>
    <property type="match status" value="1"/>
</dbReference>
<sequence length="199" mass="22736">MKTLFFATTNINKINEVKQILDIPNIKIKIPKNFDVKETGKTFKENSLLKAKTLFESLDKKKPVFSEDSGLCIKALNLEPGIYSKRYDQYKLGKKLGTNEKNHLIIDLMKDKENRTAYFICIVSHISIDGTITNFEGILNGTIALDIDCYKKNGFGYDPIFLTANNKRLSELTLTEKNKISHRGIAFAKFKKFLMQSLN</sequence>
<comment type="subunit">
    <text evidence="2 10">Homodimer.</text>
</comment>
<evidence type="ECO:0000313" key="12">
    <source>
        <dbReference type="EMBL" id="ANF33740.1"/>
    </source>
</evidence>
<comment type="cofactor">
    <cofactor evidence="10">
        <name>Mg(2+)</name>
        <dbReference type="ChEBI" id="CHEBI:18420"/>
    </cofactor>
    <text evidence="10">Binds 1 Mg(2+) ion per subunit.</text>
</comment>